<dbReference type="GO" id="GO:0016042">
    <property type="term" value="P:lipid catabolic process"/>
    <property type="evidence" value="ECO:0007669"/>
    <property type="project" value="InterPro"/>
</dbReference>
<dbReference type="PANTHER" id="PTHR34853:SF5">
    <property type="entry name" value="LIP-DOMAIN-CONTAINING PROTEIN-RELATED"/>
    <property type="match status" value="1"/>
</dbReference>
<name>A0AAD4GX54_ASPNN</name>
<proteinExistence type="predicted"/>
<evidence type="ECO:0000313" key="3">
    <source>
        <dbReference type="Proteomes" id="UP001194746"/>
    </source>
</evidence>
<evidence type="ECO:0000313" key="2">
    <source>
        <dbReference type="EMBL" id="KAF9893474.1"/>
    </source>
</evidence>
<dbReference type="Pfam" id="PF03583">
    <property type="entry name" value="LIP"/>
    <property type="match status" value="1"/>
</dbReference>
<protein>
    <submittedName>
        <fullName evidence="2">Uncharacterized protein</fullName>
    </submittedName>
</protein>
<dbReference type="AlphaFoldDB" id="A0AAD4GX54"/>
<dbReference type="PANTHER" id="PTHR34853">
    <property type="match status" value="1"/>
</dbReference>
<dbReference type="Gene3D" id="3.40.50.1820">
    <property type="entry name" value="alpha/beta hydrolase"/>
    <property type="match status" value="1"/>
</dbReference>
<dbReference type="InterPro" id="IPR005152">
    <property type="entry name" value="Lipase_secreted"/>
</dbReference>
<organism evidence="2 3">
    <name type="scientific">Aspergillus nanangensis</name>
    <dbReference type="NCBI Taxonomy" id="2582783"/>
    <lineage>
        <taxon>Eukaryota</taxon>
        <taxon>Fungi</taxon>
        <taxon>Dikarya</taxon>
        <taxon>Ascomycota</taxon>
        <taxon>Pezizomycotina</taxon>
        <taxon>Eurotiomycetes</taxon>
        <taxon>Eurotiomycetidae</taxon>
        <taxon>Eurotiales</taxon>
        <taxon>Aspergillaceae</taxon>
        <taxon>Aspergillus</taxon>
        <taxon>Aspergillus subgen. Circumdati</taxon>
    </lineage>
</organism>
<dbReference type="InterPro" id="IPR029058">
    <property type="entry name" value="AB_hydrolase_fold"/>
</dbReference>
<comment type="caution">
    <text evidence="2">The sequence shown here is derived from an EMBL/GenBank/DDBJ whole genome shotgun (WGS) entry which is preliminary data.</text>
</comment>
<keyword evidence="3" id="KW-1185">Reference proteome</keyword>
<keyword evidence="1" id="KW-0378">Hydrolase</keyword>
<sequence>MSSDISFIAASFNQGWWVLTTDHEGIDAQFSSVFHWSGVMDLHGTPIAPLFVYKAVGDELSLVADTDDLVSKYCAQGANIEYIRDWVGGHVSKGVTGPSSAMNWLRERLEG</sequence>
<accession>A0AAD4GX54</accession>
<dbReference type="EMBL" id="VCAU01000007">
    <property type="protein sequence ID" value="KAF9893474.1"/>
    <property type="molecule type" value="Genomic_DNA"/>
</dbReference>
<evidence type="ECO:0000256" key="1">
    <source>
        <dbReference type="ARBA" id="ARBA00022801"/>
    </source>
</evidence>
<dbReference type="Proteomes" id="UP001194746">
    <property type="component" value="Unassembled WGS sequence"/>
</dbReference>
<dbReference type="GO" id="GO:0004806">
    <property type="term" value="F:triacylglycerol lipase activity"/>
    <property type="evidence" value="ECO:0007669"/>
    <property type="project" value="InterPro"/>
</dbReference>
<reference evidence="2" key="1">
    <citation type="journal article" date="2019" name="Beilstein J. Org. Chem.">
        <title>Nanangenines: drimane sesquiterpenoids as the dominant metabolite cohort of a novel Australian fungus, Aspergillus nanangensis.</title>
        <authorList>
            <person name="Lacey H.J."/>
            <person name="Gilchrist C.L.M."/>
            <person name="Crombie A."/>
            <person name="Kalaitzis J.A."/>
            <person name="Vuong D."/>
            <person name="Rutledge P.J."/>
            <person name="Turner P."/>
            <person name="Pitt J.I."/>
            <person name="Lacey E."/>
            <person name="Chooi Y.H."/>
            <person name="Piggott A.M."/>
        </authorList>
    </citation>
    <scope>NUCLEOTIDE SEQUENCE</scope>
    <source>
        <strain evidence="2">MST-FP2251</strain>
    </source>
</reference>
<gene>
    <name evidence="2" type="ORF">FE257_010786</name>
</gene>
<reference evidence="2" key="2">
    <citation type="submission" date="2020-02" db="EMBL/GenBank/DDBJ databases">
        <authorList>
            <person name="Gilchrist C.L.M."/>
            <person name="Chooi Y.-H."/>
        </authorList>
    </citation>
    <scope>NUCLEOTIDE SEQUENCE</scope>
    <source>
        <strain evidence="2">MST-FP2251</strain>
    </source>
</reference>